<sequence>MSPRWWQSQQADNKIIWSKGFGLLSIALFAIIGAFTVLQHTYQYAVKSTDIVKASCSCGASPQEAMARGCRFDQLAMAWLPPHCRDDELMDMLDNMQTEQNHTWTYYTHPDAEEQLSAEQVSLLAGDPDRSPDLVVTTMDWHHSHCLSILWKKARSRQTNVIVEGRYAEEKRDMHCIKSVLEFIASSPGAAELLAVSQVDLYPD</sequence>
<evidence type="ECO:0000313" key="3">
    <source>
        <dbReference type="Proteomes" id="UP001305779"/>
    </source>
</evidence>
<evidence type="ECO:0000313" key="2">
    <source>
        <dbReference type="EMBL" id="KAK4500937.1"/>
    </source>
</evidence>
<dbReference type="Proteomes" id="UP001305779">
    <property type="component" value="Unassembled WGS sequence"/>
</dbReference>
<keyword evidence="3" id="KW-1185">Reference proteome</keyword>
<protein>
    <submittedName>
        <fullName evidence="2">Uncharacterized protein</fullName>
    </submittedName>
</protein>
<dbReference type="InterPro" id="IPR053008">
    <property type="entry name" value="Phomopsin_biosynth_assoc"/>
</dbReference>
<accession>A0ABR0EHI3</accession>
<organism evidence="2 3">
    <name type="scientific">Zasmidium cellare</name>
    <name type="common">Wine cellar mold</name>
    <name type="synonym">Racodium cellare</name>
    <dbReference type="NCBI Taxonomy" id="395010"/>
    <lineage>
        <taxon>Eukaryota</taxon>
        <taxon>Fungi</taxon>
        <taxon>Dikarya</taxon>
        <taxon>Ascomycota</taxon>
        <taxon>Pezizomycotina</taxon>
        <taxon>Dothideomycetes</taxon>
        <taxon>Dothideomycetidae</taxon>
        <taxon>Mycosphaerellales</taxon>
        <taxon>Mycosphaerellaceae</taxon>
        <taxon>Zasmidium</taxon>
    </lineage>
</organism>
<evidence type="ECO:0000256" key="1">
    <source>
        <dbReference type="SAM" id="Phobius"/>
    </source>
</evidence>
<name>A0ABR0EHI3_ZASCE</name>
<dbReference type="PANTHER" id="PTHR35896">
    <property type="entry name" value="IG-LIKE DOMAIN-CONTAINING PROTEIN"/>
    <property type="match status" value="1"/>
</dbReference>
<keyword evidence="1" id="KW-0472">Membrane</keyword>
<dbReference type="PANTHER" id="PTHR35896:SF3">
    <property type="entry name" value="MAJOR FACILITATOR SUPERFAMILY TRANSPORTER"/>
    <property type="match status" value="1"/>
</dbReference>
<keyword evidence="1" id="KW-0812">Transmembrane</keyword>
<feature type="transmembrane region" description="Helical" evidence="1">
    <location>
        <begin position="21"/>
        <end position="42"/>
    </location>
</feature>
<gene>
    <name evidence="2" type="ORF">PRZ48_009129</name>
</gene>
<comment type="caution">
    <text evidence="2">The sequence shown here is derived from an EMBL/GenBank/DDBJ whole genome shotgun (WGS) entry which is preliminary data.</text>
</comment>
<reference evidence="2 3" key="1">
    <citation type="journal article" date="2023" name="G3 (Bethesda)">
        <title>A chromosome-level genome assembly of Zasmidium syzygii isolated from banana leaves.</title>
        <authorList>
            <person name="van Westerhoven A.C."/>
            <person name="Mehrabi R."/>
            <person name="Talebi R."/>
            <person name="Steentjes M.B.F."/>
            <person name="Corcolon B."/>
            <person name="Chong P.A."/>
            <person name="Kema G.H.J."/>
            <person name="Seidl M.F."/>
        </authorList>
    </citation>
    <scope>NUCLEOTIDE SEQUENCE [LARGE SCALE GENOMIC DNA]</scope>
    <source>
        <strain evidence="2 3">P124</strain>
    </source>
</reference>
<keyword evidence="1" id="KW-1133">Transmembrane helix</keyword>
<dbReference type="EMBL" id="JAXOVC010000006">
    <property type="protein sequence ID" value="KAK4500937.1"/>
    <property type="molecule type" value="Genomic_DNA"/>
</dbReference>
<proteinExistence type="predicted"/>